<dbReference type="InterPro" id="IPR036397">
    <property type="entry name" value="RNaseH_sf"/>
</dbReference>
<dbReference type="EMBL" id="BGPR01012148">
    <property type="protein sequence ID" value="GBN54778.1"/>
    <property type="molecule type" value="Genomic_DNA"/>
</dbReference>
<keyword evidence="2" id="KW-1185">Reference proteome</keyword>
<name>A0A4Y2PS96_ARAVE</name>
<dbReference type="Proteomes" id="UP000499080">
    <property type="component" value="Unassembled WGS sequence"/>
</dbReference>
<sequence>MNRPTELPKFPKLCDWLIPEMFLPYLRLFRSNTDEVFIFMDDNKRPDCVRAVERVLKSEDITKMDCSAYSPNSNIEDVWDVLGRRYIRRRTPQN</sequence>
<dbReference type="AlphaFoldDB" id="A0A4Y2PS96"/>
<proteinExistence type="predicted"/>
<gene>
    <name evidence="1" type="ORF">AVEN_124710_1</name>
</gene>
<evidence type="ECO:0000313" key="1">
    <source>
        <dbReference type="EMBL" id="GBN54778.1"/>
    </source>
</evidence>
<protein>
    <recommendedName>
        <fullName evidence="3">Tc1-like transposase DDE domain-containing protein</fullName>
    </recommendedName>
</protein>
<comment type="caution">
    <text evidence="1">The sequence shown here is derived from an EMBL/GenBank/DDBJ whole genome shotgun (WGS) entry which is preliminary data.</text>
</comment>
<dbReference type="GO" id="GO:0003676">
    <property type="term" value="F:nucleic acid binding"/>
    <property type="evidence" value="ECO:0007669"/>
    <property type="project" value="InterPro"/>
</dbReference>
<accession>A0A4Y2PS96</accession>
<organism evidence="1 2">
    <name type="scientific">Araneus ventricosus</name>
    <name type="common">Orbweaver spider</name>
    <name type="synonym">Epeira ventricosa</name>
    <dbReference type="NCBI Taxonomy" id="182803"/>
    <lineage>
        <taxon>Eukaryota</taxon>
        <taxon>Metazoa</taxon>
        <taxon>Ecdysozoa</taxon>
        <taxon>Arthropoda</taxon>
        <taxon>Chelicerata</taxon>
        <taxon>Arachnida</taxon>
        <taxon>Araneae</taxon>
        <taxon>Araneomorphae</taxon>
        <taxon>Entelegynae</taxon>
        <taxon>Araneoidea</taxon>
        <taxon>Araneidae</taxon>
        <taxon>Araneus</taxon>
    </lineage>
</organism>
<evidence type="ECO:0000313" key="2">
    <source>
        <dbReference type="Proteomes" id="UP000499080"/>
    </source>
</evidence>
<evidence type="ECO:0008006" key="3">
    <source>
        <dbReference type="Google" id="ProtNLM"/>
    </source>
</evidence>
<reference evidence="1 2" key="1">
    <citation type="journal article" date="2019" name="Sci. Rep.">
        <title>Orb-weaving spider Araneus ventricosus genome elucidates the spidroin gene catalogue.</title>
        <authorList>
            <person name="Kono N."/>
            <person name="Nakamura H."/>
            <person name="Ohtoshi R."/>
            <person name="Moran D.A.P."/>
            <person name="Shinohara A."/>
            <person name="Yoshida Y."/>
            <person name="Fujiwara M."/>
            <person name="Mori M."/>
            <person name="Tomita M."/>
            <person name="Arakawa K."/>
        </authorList>
    </citation>
    <scope>NUCLEOTIDE SEQUENCE [LARGE SCALE GENOMIC DNA]</scope>
</reference>
<dbReference type="Gene3D" id="3.30.420.10">
    <property type="entry name" value="Ribonuclease H-like superfamily/Ribonuclease H"/>
    <property type="match status" value="1"/>
</dbReference>